<evidence type="ECO:0000256" key="2">
    <source>
        <dbReference type="ARBA" id="ARBA00009657"/>
    </source>
</evidence>
<evidence type="ECO:0000313" key="12">
    <source>
        <dbReference type="Proteomes" id="UP000747542"/>
    </source>
</evidence>
<keyword evidence="12" id="KW-1185">Reference proteome</keyword>
<comment type="similarity">
    <text evidence="2 8">Belongs to the organo anion transporter (TC 2.A.60) family.</text>
</comment>
<keyword evidence="3" id="KW-1003">Cell membrane</keyword>
<comment type="subcellular location">
    <subcellularLocation>
        <location evidence="1 8">Cell membrane</location>
        <topology evidence="1 8">Multi-pass membrane protein</topology>
    </subcellularLocation>
</comment>
<dbReference type="EMBL" id="JAHLQT010011563">
    <property type="protein sequence ID" value="KAG7172324.1"/>
    <property type="molecule type" value="Genomic_DNA"/>
</dbReference>
<dbReference type="NCBIfam" id="TIGR00805">
    <property type="entry name" value="oat"/>
    <property type="match status" value="1"/>
</dbReference>
<name>A0A8J5N3E9_HOMAM</name>
<evidence type="ECO:0000256" key="8">
    <source>
        <dbReference type="RuleBase" id="RU362056"/>
    </source>
</evidence>
<proteinExistence type="inferred from homology"/>
<keyword evidence="4 8" id="KW-0812">Transmembrane</keyword>
<dbReference type="Gene3D" id="1.20.1250.20">
    <property type="entry name" value="MFS general substrate transporter like domains"/>
    <property type="match status" value="1"/>
</dbReference>
<feature type="transmembrane region" description="Helical" evidence="8">
    <location>
        <begin position="343"/>
        <end position="362"/>
    </location>
</feature>
<feature type="domain" description="Kazal-like" evidence="10">
    <location>
        <begin position="447"/>
        <end position="502"/>
    </location>
</feature>
<dbReference type="GO" id="GO:0016323">
    <property type="term" value="C:basolateral plasma membrane"/>
    <property type="evidence" value="ECO:0007669"/>
    <property type="project" value="TreeGrafter"/>
</dbReference>
<keyword evidence="7" id="KW-1015">Disulfide bond</keyword>
<dbReference type="PANTHER" id="PTHR11388:SF76">
    <property type="entry name" value="SOLUTE CARRIER ORGANIC ANION TRANSPORTER FAMILY MEMBER"/>
    <property type="match status" value="1"/>
</dbReference>
<dbReference type="AlphaFoldDB" id="A0A8J5N3E9"/>
<evidence type="ECO:0000256" key="4">
    <source>
        <dbReference type="ARBA" id="ARBA00022692"/>
    </source>
</evidence>
<evidence type="ECO:0000256" key="7">
    <source>
        <dbReference type="ARBA" id="ARBA00023157"/>
    </source>
</evidence>
<feature type="region of interest" description="Disordered" evidence="9">
    <location>
        <begin position="1"/>
        <end position="23"/>
    </location>
</feature>
<evidence type="ECO:0000256" key="5">
    <source>
        <dbReference type="ARBA" id="ARBA00022989"/>
    </source>
</evidence>
<dbReference type="GO" id="GO:0015347">
    <property type="term" value="F:sodium-independent organic anion transmembrane transporter activity"/>
    <property type="evidence" value="ECO:0007669"/>
    <property type="project" value="TreeGrafter"/>
</dbReference>
<accession>A0A8J5N3E9</accession>
<dbReference type="InterPro" id="IPR036259">
    <property type="entry name" value="MFS_trans_sf"/>
</dbReference>
<feature type="transmembrane region" description="Helical" evidence="8">
    <location>
        <begin position="415"/>
        <end position="435"/>
    </location>
</feature>
<feature type="transmembrane region" description="Helical" evidence="8">
    <location>
        <begin position="259"/>
        <end position="279"/>
    </location>
</feature>
<evidence type="ECO:0000256" key="6">
    <source>
        <dbReference type="ARBA" id="ARBA00023136"/>
    </source>
</evidence>
<dbReference type="Proteomes" id="UP000747542">
    <property type="component" value="Unassembled WGS sequence"/>
</dbReference>
<feature type="transmembrane region" description="Helical" evidence="8">
    <location>
        <begin position="175"/>
        <end position="200"/>
    </location>
</feature>
<comment type="caution">
    <text evidence="8">Lacks conserved residue(s) required for the propagation of feature annotation.</text>
</comment>
<gene>
    <name evidence="11" type="primary">Oatp74D-L4</name>
    <name evidence="11" type="ORF">Hamer_G009689</name>
</gene>
<keyword evidence="6 8" id="KW-0472">Membrane</keyword>
<dbReference type="CDD" id="cd17336">
    <property type="entry name" value="MFS_SLCO_OATP"/>
    <property type="match status" value="1"/>
</dbReference>
<evidence type="ECO:0000259" key="10">
    <source>
        <dbReference type="PROSITE" id="PS51465"/>
    </source>
</evidence>
<evidence type="ECO:0000256" key="3">
    <source>
        <dbReference type="ARBA" id="ARBA00022475"/>
    </source>
</evidence>
<feature type="transmembrane region" description="Helical" evidence="8">
    <location>
        <begin position="382"/>
        <end position="403"/>
    </location>
</feature>
<dbReference type="PANTHER" id="PTHR11388">
    <property type="entry name" value="ORGANIC ANION TRANSPORTER"/>
    <property type="match status" value="1"/>
</dbReference>
<dbReference type="Pfam" id="PF03137">
    <property type="entry name" value="OATP"/>
    <property type="match status" value="1"/>
</dbReference>
<evidence type="ECO:0000313" key="11">
    <source>
        <dbReference type="EMBL" id="KAG7172324.1"/>
    </source>
</evidence>
<dbReference type="PROSITE" id="PS51465">
    <property type="entry name" value="KAZAL_2"/>
    <property type="match status" value="1"/>
</dbReference>
<keyword evidence="5 8" id="KW-1133">Transmembrane helix</keyword>
<evidence type="ECO:0000256" key="1">
    <source>
        <dbReference type="ARBA" id="ARBA00004651"/>
    </source>
</evidence>
<evidence type="ECO:0000256" key="9">
    <source>
        <dbReference type="SAM" id="MobiDB-lite"/>
    </source>
</evidence>
<dbReference type="InterPro" id="IPR002350">
    <property type="entry name" value="Kazal_dom"/>
</dbReference>
<dbReference type="InterPro" id="IPR004156">
    <property type="entry name" value="OATP"/>
</dbReference>
<sequence>MTEKGEANRVAPKEKSLSHKMTKEQKDQLEALFTEEDLKDTQCGLGPCKSKWLQGMFFTYSVSVLSTIEKRFKLTSKETGILLSGNDISQVLLAIFLGYYGTFGHRPRWLGVGALFTAASCFTAGLPHLIYGTGKDAIAAAEAVTIHKNVPFLSNLTNLKYTCQGGQGGAYVGPIILLFIAQFFVGIAISIFFSVGVTYLDDNVNKKTYPIYYTMTMLLRILGPVFGFFIGGRCLSIWIDLSKEPNIDKEDPRWLGAWWLGFVFIGFALVITSLPLFLFPRKLPATLRREGKRMLRQADKDKKEGRNRGVDYFVSLAKTKKEEAKPTLKNLLVALKRLFTNKIWTGNLFSATVSLLAVSGYWSFKPKYLENQFRKSAAEANYYTGMASLFVTVVGAIISGSVMRWLRPGPRLVTGYNIFITFFSCLGFVSLMFIGCPKLEVIGPMDGSVVPPCSADCGCSDKFTPVCAQDKITLFYSPCYAGCSQEDLTAKPIEYSSCRCIANSSTPFHYGNFSTPIPKHDWGTATRGYCPEPCNGFFYYFLVEIIIKTVTSTSRIGNSIVLLRAVSQEDKGLSLGTVTVFISLFAFIPAPIIMGAIIGK</sequence>
<organism evidence="11 12">
    <name type="scientific">Homarus americanus</name>
    <name type="common">American lobster</name>
    <dbReference type="NCBI Taxonomy" id="6706"/>
    <lineage>
        <taxon>Eukaryota</taxon>
        <taxon>Metazoa</taxon>
        <taxon>Ecdysozoa</taxon>
        <taxon>Arthropoda</taxon>
        <taxon>Crustacea</taxon>
        <taxon>Multicrustacea</taxon>
        <taxon>Malacostraca</taxon>
        <taxon>Eumalacostraca</taxon>
        <taxon>Eucarida</taxon>
        <taxon>Decapoda</taxon>
        <taxon>Pleocyemata</taxon>
        <taxon>Astacidea</taxon>
        <taxon>Nephropoidea</taxon>
        <taxon>Nephropidae</taxon>
        <taxon>Homarus</taxon>
    </lineage>
</organism>
<comment type="caution">
    <text evidence="11">The sequence shown here is derived from an EMBL/GenBank/DDBJ whole genome shotgun (WGS) entry which is preliminary data.</text>
</comment>
<reference evidence="11" key="1">
    <citation type="journal article" date="2021" name="Sci. Adv.">
        <title>The American lobster genome reveals insights on longevity, neural, and immune adaptations.</title>
        <authorList>
            <person name="Polinski J.M."/>
            <person name="Zimin A.V."/>
            <person name="Clark K.F."/>
            <person name="Kohn A.B."/>
            <person name="Sadowski N."/>
            <person name="Timp W."/>
            <person name="Ptitsyn A."/>
            <person name="Khanna P."/>
            <person name="Romanova D.Y."/>
            <person name="Williams P."/>
            <person name="Greenwood S.J."/>
            <person name="Moroz L.L."/>
            <person name="Walt D.R."/>
            <person name="Bodnar A.G."/>
        </authorList>
    </citation>
    <scope>NUCLEOTIDE SEQUENCE</scope>
    <source>
        <strain evidence="11">GMGI-L3</strain>
    </source>
</reference>
<keyword evidence="8" id="KW-0813">Transport</keyword>
<protein>
    <recommendedName>
        <fullName evidence="8">Solute carrier organic anion transporter family member</fullName>
    </recommendedName>
</protein>
<keyword evidence="8" id="KW-0406">Ion transport</keyword>
<feature type="transmembrane region" description="Helical" evidence="8">
    <location>
        <begin position="221"/>
        <end position="239"/>
    </location>
</feature>
<dbReference type="GO" id="GO:0006811">
    <property type="term" value="P:monoatomic ion transport"/>
    <property type="evidence" value="ECO:0007669"/>
    <property type="project" value="UniProtKB-KW"/>
</dbReference>
<dbReference type="GO" id="GO:0043252">
    <property type="term" value="P:sodium-independent organic anion transport"/>
    <property type="evidence" value="ECO:0007669"/>
    <property type="project" value="TreeGrafter"/>
</dbReference>
<dbReference type="SUPFAM" id="SSF103473">
    <property type="entry name" value="MFS general substrate transporter"/>
    <property type="match status" value="1"/>
</dbReference>
<feature type="transmembrane region" description="Helical" evidence="8">
    <location>
        <begin position="573"/>
        <end position="598"/>
    </location>
</feature>